<protein>
    <submittedName>
        <fullName evidence="2">Uncharacterized protein</fullName>
    </submittedName>
</protein>
<evidence type="ECO:0000313" key="2">
    <source>
        <dbReference type="EMBL" id="RAU81934.1"/>
    </source>
</evidence>
<dbReference type="RefSeq" id="WP_112306612.1">
    <property type="nucleotide sequence ID" value="NZ_QMDV01000004.1"/>
</dbReference>
<keyword evidence="1" id="KW-0472">Membrane</keyword>
<dbReference type="OrthoDB" id="852153at2"/>
<keyword evidence="1" id="KW-0812">Transmembrane</keyword>
<reference evidence="2 3" key="1">
    <citation type="submission" date="2018-06" db="EMBL/GenBank/DDBJ databases">
        <authorList>
            <person name="Liu Z.-W."/>
        </authorList>
    </citation>
    <scope>NUCLEOTIDE SEQUENCE [LARGE SCALE GENOMIC DNA]</scope>
    <source>
        <strain evidence="2 3">2b14</strain>
    </source>
</reference>
<feature type="transmembrane region" description="Helical" evidence="1">
    <location>
        <begin position="7"/>
        <end position="25"/>
    </location>
</feature>
<gene>
    <name evidence="2" type="ORF">DP923_14710</name>
</gene>
<feature type="transmembrane region" description="Helical" evidence="1">
    <location>
        <begin position="31"/>
        <end position="48"/>
    </location>
</feature>
<evidence type="ECO:0000313" key="3">
    <source>
        <dbReference type="Proteomes" id="UP000251692"/>
    </source>
</evidence>
<organism evidence="2 3">
    <name type="scientific">Pontibacter arcticus</name>
    <dbReference type="NCBI Taxonomy" id="2080288"/>
    <lineage>
        <taxon>Bacteria</taxon>
        <taxon>Pseudomonadati</taxon>
        <taxon>Bacteroidota</taxon>
        <taxon>Cytophagia</taxon>
        <taxon>Cytophagales</taxon>
        <taxon>Hymenobacteraceae</taxon>
        <taxon>Pontibacter</taxon>
    </lineage>
</organism>
<dbReference type="AlphaFoldDB" id="A0A364RCE1"/>
<feature type="transmembrane region" description="Helical" evidence="1">
    <location>
        <begin position="55"/>
        <end position="74"/>
    </location>
</feature>
<dbReference type="EMBL" id="QMDV01000004">
    <property type="protein sequence ID" value="RAU81934.1"/>
    <property type="molecule type" value="Genomic_DNA"/>
</dbReference>
<comment type="caution">
    <text evidence="2">The sequence shown here is derived from an EMBL/GenBank/DDBJ whole genome shotgun (WGS) entry which is preliminary data.</text>
</comment>
<reference evidence="2 3" key="2">
    <citation type="submission" date="2018-07" db="EMBL/GenBank/DDBJ databases">
        <title>Pontibacter sp. 2b14 genomic sequence and assembly.</title>
        <authorList>
            <person name="Du Z.-J."/>
        </authorList>
    </citation>
    <scope>NUCLEOTIDE SEQUENCE [LARGE SCALE GENOMIC DNA]</scope>
    <source>
        <strain evidence="2 3">2b14</strain>
    </source>
</reference>
<keyword evidence="3" id="KW-1185">Reference proteome</keyword>
<accession>A0A364RCE1</accession>
<evidence type="ECO:0000256" key="1">
    <source>
        <dbReference type="SAM" id="Phobius"/>
    </source>
</evidence>
<feature type="transmembrane region" description="Helical" evidence="1">
    <location>
        <begin position="86"/>
        <end position="107"/>
    </location>
</feature>
<sequence>MLPSYTVNALNALVLLLAGLISYALHPVIEMLIAPLLGVILLLFTYHLRRHNRFVLHTITAITLLAGIYFMLLFEPELFSWENEQPAFLVMGLSCFIATLFYVGSFVRERRQRDNTLYKEDL</sequence>
<dbReference type="Proteomes" id="UP000251692">
    <property type="component" value="Unassembled WGS sequence"/>
</dbReference>
<name>A0A364RCE1_9BACT</name>
<keyword evidence="1" id="KW-1133">Transmembrane helix</keyword>
<proteinExistence type="predicted"/>